<dbReference type="AlphaFoldDB" id="A0A7W6DLC5"/>
<proteinExistence type="predicted"/>
<dbReference type="EMBL" id="JACIEB010000005">
    <property type="protein sequence ID" value="MBB3982755.1"/>
    <property type="molecule type" value="Genomic_DNA"/>
</dbReference>
<evidence type="ECO:0000259" key="1">
    <source>
        <dbReference type="Pfam" id="PF07858"/>
    </source>
</evidence>
<reference evidence="2 3" key="1">
    <citation type="submission" date="2020-08" db="EMBL/GenBank/DDBJ databases">
        <title>Genomic Encyclopedia of Type Strains, Phase IV (KMG-IV): sequencing the most valuable type-strain genomes for metagenomic binning, comparative biology and taxonomic classification.</title>
        <authorList>
            <person name="Goeker M."/>
        </authorList>
    </citation>
    <scope>NUCLEOTIDE SEQUENCE [LARGE SCALE GENOMIC DNA]</scope>
    <source>
        <strain evidence="2 3">DSM 29348</strain>
    </source>
</reference>
<evidence type="ECO:0000313" key="3">
    <source>
        <dbReference type="Proteomes" id="UP000552757"/>
    </source>
</evidence>
<dbReference type="Gene3D" id="3.10.450.50">
    <property type="match status" value="1"/>
</dbReference>
<dbReference type="EC" id="3.3.2.8" evidence="2"/>
<dbReference type="SUPFAM" id="SSF54427">
    <property type="entry name" value="NTF2-like"/>
    <property type="match status" value="1"/>
</dbReference>
<dbReference type="Pfam" id="PF07858">
    <property type="entry name" value="LEH"/>
    <property type="match status" value="1"/>
</dbReference>
<accession>A0A7W6DLC5</accession>
<dbReference type="Proteomes" id="UP000552757">
    <property type="component" value="Unassembled WGS sequence"/>
</dbReference>
<keyword evidence="3" id="KW-1185">Reference proteome</keyword>
<dbReference type="GO" id="GO:0018744">
    <property type="term" value="F:limonene-1,2-epoxide hydrolase activity"/>
    <property type="evidence" value="ECO:0007669"/>
    <property type="project" value="UniProtKB-EC"/>
</dbReference>
<dbReference type="InterPro" id="IPR032710">
    <property type="entry name" value="NTF2-like_dom_sf"/>
</dbReference>
<dbReference type="RefSeq" id="WP_183955815.1">
    <property type="nucleotide sequence ID" value="NZ_JACIEB010000005.1"/>
</dbReference>
<organism evidence="2 3">
    <name type="scientific">Sphingobium fontiphilum</name>
    <dbReference type="NCBI Taxonomy" id="944425"/>
    <lineage>
        <taxon>Bacteria</taxon>
        <taxon>Pseudomonadati</taxon>
        <taxon>Pseudomonadota</taxon>
        <taxon>Alphaproteobacteria</taxon>
        <taxon>Sphingomonadales</taxon>
        <taxon>Sphingomonadaceae</taxon>
        <taxon>Sphingobium</taxon>
    </lineage>
</organism>
<name>A0A7W6DLC5_9SPHN</name>
<keyword evidence="2" id="KW-0378">Hydrolase</keyword>
<evidence type="ECO:0000313" key="2">
    <source>
        <dbReference type="EMBL" id="MBB3982755.1"/>
    </source>
</evidence>
<feature type="domain" description="Limonene-1,2-epoxide hydrolase" evidence="1">
    <location>
        <begin position="7"/>
        <end position="126"/>
    </location>
</feature>
<gene>
    <name evidence="2" type="ORF">GGR44_002421</name>
</gene>
<dbReference type="InterPro" id="IPR013100">
    <property type="entry name" value="LEH"/>
</dbReference>
<comment type="caution">
    <text evidence="2">The sequence shown here is derived from an EMBL/GenBank/DDBJ whole genome shotgun (WGS) entry which is preliminary data.</text>
</comment>
<protein>
    <submittedName>
        <fullName evidence="2">Limonene-1,2-epoxide hydrolase</fullName>
        <ecNumber evidence="2">3.3.2.8</ecNumber>
    </submittedName>
</protein>
<sequence length="146" mass="16403">MSNSKEAAVRKFLALFHTAKLDLEKIRAALAPDARWQAVVPLADVVYGADAICAEAERQYRIYKDCDCELLNIASSGDTVFTERVDRVRLLDGGKEIITNVAGIFTVDDQDRIVFWREYWDMLDIAGQIGISGEAMRELMDTKVDV</sequence>